<dbReference type="RefSeq" id="WP_136338343.1">
    <property type="nucleotide sequence ID" value="NZ_SSMD01000002.1"/>
</dbReference>
<dbReference type="InterPro" id="IPR050832">
    <property type="entry name" value="Bact_Acetyltransf"/>
</dbReference>
<accession>A0A4S3MDI1</accession>
<dbReference type="OrthoDB" id="1821130at2"/>
<evidence type="ECO:0000313" key="4">
    <source>
        <dbReference type="EMBL" id="THD75982.1"/>
    </source>
</evidence>
<proteinExistence type="predicted"/>
<keyword evidence="2" id="KW-0012">Acyltransferase</keyword>
<organism evidence="4 5">
    <name type="scientific">Thalassobius vesicularis</name>
    <dbReference type="NCBI Taxonomy" id="1294297"/>
    <lineage>
        <taxon>Bacteria</taxon>
        <taxon>Pseudomonadati</taxon>
        <taxon>Pseudomonadota</taxon>
        <taxon>Alphaproteobacteria</taxon>
        <taxon>Rhodobacterales</taxon>
        <taxon>Roseobacteraceae</taxon>
        <taxon>Thalassovita</taxon>
    </lineage>
</organism>
<protein>
    <submittedName>
        <fullName evidence="4">GNAT family N-acetyltransferase</fullName>
    </submittedName>
</protein>
<dbReference type="PANTHER" id="PTHR43877:SF2">
    <property type="entry name" value="AMINOALKYLPHOSPHONATE N-ACETYLTRANSFERASE-RELATED"/>
    <property type="match status" value="1"/>
</dbReference>
<comment type="caution">
    <text evidence="4">The sequence shown here is derived from an EMBL/GenBank/DDBJ whole genome shotgun (WGS) entry which is preliminary data.</text>
</comment>
<dbReference type="InterPro" id="IPR000182">
    <property type="entry name" value="GNAT_dom"/>
</dbReference>
<feature type="domain" description="N-acetyltransferase" evidence="3">
    <location>
        <begin position="4"/>
        <end position="140"/>
    </location>
</feature>
<dbReference type="SUPFAM" id="SSF55729">
    <property type="entry name" value="Acyl-CoA N-acyltransferases (Nat)"/>
    <property type="match status" value="1"/>
</dbReference>
<evidence type="ECO:0000313" key="5">
    <source>
        <dbReference type="Proteomes" id="UP000306113"/>
    </source>
</evidence>
<sequence length="140" mass="15254">MPQPQILPFTDDHIAPARALWQTLPGVGLSAADKPAALATFLRRNPGLSRVAVMDDRLIGTILIGHDGRRGLIHHLAVSRAHRRQGLARRLLDAGLAGLHAEGIGRAHLFVFADNAEALAFWRATGALYRDDLEMFSIPL</sequence>
<dbReference type="CDD" id="cd04301">
    <property type="entry name" value="NAT_SF"/>
    <property type="match status" value="1"/>
</dbReference>
<dbReference type="InterPro" id="IPR016181">
    <property type="entry name" value="Acyl_CoA_acyltransferase"/>
</dbReference>
<dbReference type="PROSITE" id="PS51186">
    <property type="entry name" value="GNAT"/>
    <property type="match status" value="1"/>
</dbReference>
<name>A0A4S3MDI1_9RHOB</name>
<gene>
    <name evidence="4" type="ORF">E7681_05935</name>
</gene>
<dbReference type="EMBL" id="SSMD01000002">
    <property type="protein sequence ID" value="THD75982.1"/>
    <property type="molecule type" value="Genomic_DNA"/>
</dbReference>
<evidence type="ECO:0000256" key="1">
    <source>
        <dbReference type="ARBA" id="ARBA00022679"/>
    </source>
</evidence>
<evidence type="ECO:0000256" key="2">
    <source>
        <dbReference type="ARBA" id="ARBA00023315"/>
    </source>
</evidence>
<dbReference type="Proteomes" id="UP000306113">
    <property type="component" value="Unassembled WGS sequence"/>
</dbReference>
<dbReference type="AlphaFoldDB" id="A0A4S3MDI1"/>
<dbReference type="Pfam" id="PF00583">
    <property type="entry name" value="Acetyltransf_1"/>
    <property type="match status" value="1"/>
</dbReference>
<evidence type="ECO:0000259" key="3">
    <source>
        <dbReference type="PROSITE" id="PS51186"/>
    </source>
</evidence>
<keyword evidence="5" id="KW-1185">Reference proteome</keyword>
<reference evidence="4 5" key="1">
    <citation type="submission" date="2019-04" db="EMBL/GenBank/DDBJ databases">
        <title>Draft genome sequence of Youngimonas vesicularis.</title>
        <authorList>
            <person name="Hameed A."/>
        </authorList>
    </citation>
    <scope>NUCLEOTIDE SEQUENCE [LARGE SCALE GENOMIC DNA]</scope>
    <source>
        <strain evidence="4 5">CC-AMW-E</strain>
    </source>
</reference>
<dbReference type="Gene3D" id="3.40.630.30">
    <property type="match status" value="1"/>
</dbReference>
<dbReference type="GO" id="GO:0016747">
    <property type="term" value="F:acyltransferase activity, transferring groups other than amino-acyl groups"/>
    <property type="evidence" value="ECO:0007669"/>
    <property type="project" value="InterPro"/>
</dbReference>
<keyword evidence="1 4" id="KW-0808">Transferase</keyword>
<dbReference type="PANTHER" id="PTHR43877">
    <property type="entry name" value="AMINOALKYLPHOSPHONATE N-ACETYLTRANSFERASE-RELATED-RELATED"/>
    <property type="match status" value="1"/>
</dbReference>